<gene>
    <name evidence="1" type="ORF">B0H16DRAFT_1472311</name>
</gene>
<sequence>MFNYTLIDACRDVGRNVEMMPSTLAPDRHRGRFMVFQVKKYPRQSSQFNPPGNVGRRNVRRGWIFGIRIESAQNGSYRSGVWRCREQSWMRLKLSQFLDGPENRPVRRALKAIEVGYGRVGGRQAELGRPPEVKLEHGRAAVDERVDLVRAGGSVSGEIHRPLGPTLLSGWNILKVALAGPARVRSRDWVAVEDGRFEAGVGRLGRSDWKSRGRITTWCQWNWVGVEARWSVTKLRTKRSNCVVIFGVQKTRILVEWKDIDLLASGGNKNFEESERWKPEYGRIGREFVEELLEWSKVGDCFSENRTRSSKRQLGLKLGWNSSKDCWNRVKLETVFAKIGHGLLKQVETEQIGEHQNAWIGLEWNSSKYCWNRVKLETVLAKNGNGLQNGSRA</sequence>
<reference evidence="1" key="1">
    <citation type="submission" date="2023-03" db="EMBL/GenBank/DDBJ databases">
        <title>Massive genome expansion in bonnet fungi (Mycena s.s.) driven by repeated elements and novel gene families across ecological guilds.</title>
        <authorList>
            <consortium name="Lawrence Berkeley National Laboratory"/>
            <person name="Harder C.B."/>
            <person name="Miyauchi S."/>
            <person name="Viragh M."/>
            <person name="Kuo A."/>
            <person name="Thoen E."/>
            <person name="Andreopoulos B."/>
            <person name="Lu D."/>
            <person name="Skrede I."/>
            <person name="Drula E."/>
            <person name="Henrissat B."/>
            <person name="Morin E."/>
            <person name="Kohler A."/>
            <person name="Barry K."/>
            <person name="LaButti K."/>
            <person name="Morin E."/>
            <person name="Salamov A."/>
            <person name="Lipzen A."/>
            <person name="Mereny Z."/>
            <person name="Hegedus B."/>
            <person name="Baldrian P."/>
            <person name="Stursova M."/>
            <person name="Weitz H."/>
            <person name="Taylor A."/>
            <person name="Grigoriev I.V."/>
            <person name="Nagy L.G."/>
            <person name="Martin F."/>
            <person name="Kauserud H."/>
        </authorList>
    </citation>
    <scope>NUCLEOTIDE SEQUENCE</scope>
    <source>
        <strain evidence="1">CBHHK182m</strain>
    </source>
</reference>
<accession>A0AAD7MN72</accession>
<dbReference type="Proteomes" id="UP001215598">
    <property type="component" value="Unassembled WGS sequence"/>
</dbReference>
<evidence type="ECO:0000313" key="2">
    <source>
        <dbReference type="Proteomes" id="UP001215598"/>
    </source>
</evidence>
<dbReference type="EMBL" id="JARKIB010000201">
    <property type="protein sequence ID" value="KAJ7724557.1"/>
    <property type="molecule type" value="Genomic_DNA"/>
</dbReference>
<keyword evidence="2" id="KW-1185">Reference proteome</keyword>
<comment type="caution">
    <text evidence="1">The sequence shown here is derived from an EMBL/GenBank/DDBJ whole genome shotgun (WGS) entry which is preliminary data.</text>
</comment>
<dbReference type="AlphaFoldDB" id="A0AAD7MN72"/>
<name>A0AAD7MN72_9AGAR</name>
<protein>
    <submittedName>
        <fullName evidence="1">Uncharacterized protein</fullName>
    </submittedName>
</protein>
<evidence type="ECO:0000313" key="1">
    <source>
        <dbReference type="EMBL" id="KAJ7724557.1"/>
    </source>
</evidence>
<proteinExistence type="predicted"/>
<organism evidence="1 2">
    <name type="scientific">Mycena metata</name>
    <dbReference type="NCBI Taxonomy" id="1033252"/>
    <lineage>
        <taxon>Eukaryota</taxon>
        <taxon>Fungi</taxon>
        <taxon>Dikarya</taxon>
        <taxon>Basidiomycota</taxon>
        <taxon>Agaricomycotina</taxon>
        <taxon>Agaricomycetes</taxon>
        <taxon>Agaricomycetidae</taxon>
        <taxon>Agaricales</taxon>
        <taxon>Marasmiineae</taxon>
        <taxon>Mycenaceae</taxon>
        <taxon>Mycena</taxon>
    </lineage>
</organism>